<dbReference type="Proteomes" id="UP000632774">
    <property type="component" value="Unassembled WGS sequence"/>
</dbReference>
<gene>
    <name evidence="2" type="ORF">IRJ18_02505</name>
</gene>
<dbReference type="Pfam" id="PF12867">
    <property type="entry name" value="DinB_2"/>
    <property type="match status" value="1"/>
</dbReference>
<keyword evidence="3" id="KW-1185">Reference proteome</keyword>
<comment type="caution">
    <text evidence="2">The sequence shown here is derived from an EMBL/GenBank/DDBJ whole genome shotgun (WGS) entry which is preliminary data.</text>
</comment>
<protein>
    <submittedName>
        <fullName evidence="2">DinB family protein</fullName>
    </submittedName>
</protein>
<sequence length="166" mass="18768">MAKHISAELLTVKEDLLKIVSDFKQEQFNKVPFKDSWTAGQVTEHVYKSVNGVPALLNNEALPTQRDPEQHVGQLRAMFLDFNTKMKSPEFILPSDEPKDKDELTRLLDETFTGIIEAAKTQDPTQTIQGFEFPGSGPVTRIELLNFISVHTQRHIHQLKNICAAV</sequence>
<dbReference type="EMBL" id="JADFFM010000001">
    <property type="protein sequence ID" value="MBE9665217.1"/>
    <property type="molecule type" value="Genomic_DNA"/>
</dbReference>
<evidence type="ECO:0000259" key="1">
    <source>
        <dbReference type="Pfam" id="PF12867"/>
    </source>
</evidence>
<accession>A0ABR9XCV0</accession>
<organism evidence="2 3">
    <name type="scientific">Mucilaginibacter boryungensis</name>
    <dbReference type="NCBI Taxonomy" id="768480"/>
    <lineage>
        <taxon>Bacteria</taxon>
        <taxon>Pseudomonadati</taxon>
        <taxon>Bacteroidota</taxon>
        <taxon>Sphingobacteriia</taxon>
        <taxon>Sphingobacteriales</taxon>
        <taxon>Sphingobacteriaceae</taxon>
        <taxon>Mucilaginibacter</taxon>
    </lineage>
</organism>
<dbReference type="SUPFAM" id="SSF109854">
    <property type="entry name" value="DinB/YfiT-like putative metalloenzymes"/>
    <property type="match status" value="1"/>
</dbReference>
<proteinExistence type="predicted"/>
<dbReference type="Gene3D" id="1.20.120.450">
    <property type="entry name" value="dinb family like domain"/>
    <property type="match status" value="1"/>
</dbReference>
<name>A0ABR9XCV0_9SPHI</name>
<dbReference type="InterPro" id="IPR024775">
    <property type="entry name" value="DinB-like"/>
</dbReference>
<reference evidence="2 3" key="1">
    <citation type="submission" date="2020-10" db="EMBL/GenBank/DDBJ databases">
        <title>Mucilaginibacter mali sp. nov., isolated from rhizosphere soil of apple orchard.</title>
        <authorList>
            <person name="Lee J.-S."/>
            <person name="Kim H.S."/>
            <person name="Kim J.-S."/>
        </authorList>
    </citation>
    <scope>NUCLEOTIDE SEQUENCE [LARGE SCALE GENOMIC DNA]</scope>
    <source>
        <strain evidence="2 3">KCTC 23157</strain>
    </source>
</reference>
<evidence type="ECO:0000313" key="3">
    <source>
        <dbReference type="Proteomes" id="UP000632774"/>
    </source>
</evidence>
<dbReference type="InterPro" id="IPR034660">
    <property type="entry name" value="DinB/YfiT-like"/>
</dbReference>
<evidence type="ECO:0000313" key="2">
    <source>
        <dbReference type="EMBL" id="MBE9665217.1"/>
    </source>
</evidence>
<dbReference type="RefSeq" id="WP_194104623.1">
    <property type="nucleotide sequence ID" value="NZ_JADFFM010000001.1"/>
</dbReference>
<feature type="domain" description="DinB-like" evidence="1">
    <location>
        <begin position="11"/>
        <end position="159"/>
    </location>
</feature>